<accession>A0A3P6T5Q1</accession>
<dbReference type="PROSITE" id="PS50280">
    <property type="entry name" value="SET"/>
    <property type="match status" value="1"/>
</dbReference>
<dbReference type="Pfam" id="PF05033">
    <property type="entry name" value="Pre-SET"/>
    <property type="match status" value="1"/>
</dbReference>
<evidence type="ECO:0000256" key="8">
    <source>
        <dbReference type="ARBA" id="ARBA00022833"/>
    </source>
</evidence>
<evidence type="ECO:0000256" key="6">
    <source>
        <dbReference type="ARBA" id="ARBA00022691"/>
    </source>
</evidence>
<keyword evidence="4" id="KW-0489">Methyltransferase</keyword>
<dbReference type="SMART" id="SM00468">
    <property type="entry name" value="PreSET"/>
    <property type="match status" value="1"/>
</dbReference>
<sequence>EIDRRNNWRLVPQFRQKFVKHYLKNFPDWPLVPMKRKENTQRVNILREGKARSAYVLRTERQFALLRFPIHNKCGANCVMTPCNRHIHIDEWIYRGSERLEAIRQTIDRLEKIEHQEKMGVPAVPLRSRREARLANNLEYTIPLPGQSISNKNLRKEMDLCPRGQALLGDNEPNYPRRQTARKGGILAVQHTNHYQDYSVIEGKAPRLRKEKNLTVQDIPEWNKLQQMVHLQCSAKCLQRLDKDPYDKEFCGYSPYMIPLLVGWSREIATFTRKAKVAHSRKMTSSAVVYRTPCGISVYRLDQISKYLRDTSSRLTIDLFTFDQTVRPNVIYRTPVKAKLMDDFTDGYEAIPISVYNEIDDELPPKIEYNPRRYPYDRETDISSISLDFCSGCTCTDDCADETRCECRLLTHAEVLRLDKSLQPSYAKGYMYRNLALGGADESYLSGLYECNEKCGCSRSNCHNRVVQQQMKIPLELFKTEKMGWGVRSMIDIPAGVFLCTYAGAILTDSQAEREGKAFGDEYFADVNLVDNVEKEKHNAGVDLGDSNDGYYSDDENMGGRGSNLSTESDLFTADDNASEEDEDYDSGEDSSLSSEESHSQTRAIKAQKRRKLVQESSEEQQDSSIRESGKNELAAADLDYARSSLVMMEPDVFTDGTQSDGDGDDNMPAIGPAGPPEGRFDMLKYVENMELPSLYTIDAKKKGNIGRFFNHSCQPNIRPQLVYVDTHDFRLPWIAFFTTTKISAGSELFWDYGYSEGAVDGKRLECFCGSRFCRKRLL</sequence>
<comment type="subcellular location">
    <subcellularLocation>
        <location evidence="2">Chromosome</location>
    </subcellularLocation>
    <subcellularLocation>
        <location evidence="1">Nucleus</location>
    </subcellularLocation>
</comment>
<evidence type="ECO:0000259" key="11">
    <source>
        <dbReference type="PROSITE" id="PS50280"/>
    </source>
</evidence>
<evidence type="ECO:0000259" key="13">
    <source>
        <dbReference type="PROSITE" id="PS50868"/>
    </source>
</evidence>
<dbReference type="InterPro" id="IPR051516">
    <property type="entry name" value="SETDB_methyltransferase"/>
</dbReference>
<dbReference type="PANTHER" id="PTHR46024:SF1">
    <property type="entry name" value="HISTONE-LYSINE N-METHYLTRANSFERASE EGGLESS"/>
    <property type="match status" value="1"/>
</dbReference>
<dbReference type="GO" id="GO:0003677">
    <property type="term" value="F:DNA binding"/>
    <property type="evidence" value="ECO:0007669"/>
    <property type="project" value="InterPro"/>
</dbReference>
<dbReference type="Pfam" id="PF00856">
    <property type="entry name" value="SET"/>
    <property type="match status" value="1"/>
</dbReference>
<dbReference type="STRING" id="42156.A0A3P6T5Q1"/>
<gene>
    <name evidence="14" type="ORF">NLS_LOCUS4898</name>
</gene>
<dbReference type="GO" id="GO:0032259">
    <property type="term" value="P:methylation"/>
    <property type="evidence" value="ECO:0007669"/>
    <property type="project" value="UniProtKB-KW"/>
</dbReference>
<dbReference type="GO" id="GO:0005694">
    <property type="term" value="C:chromosome"/>
    <property type="evidence" value="ECO:0007669"/>
    <property type="project" value="UniProtKB-SubCell"/>
</dbReference>
<feature type="domain" description="Post-SET" evidence="13">
    <location>
        <begin position="763"/>
        <end position="779"/>
    </location>
</feature>
<dbReference type="GO" id="GO:0005634">
    <property type="term" value="C:nucleus"/>
    <property type="evidence" value="ECO:0007669"/>
    <property type="project" value="UniProtKB-SubCell"/>
</dbReference>
<evidence type="ECO:0000256" key="5">
    <source>
        <dbReference type="ARBA" id="ARBA00022679"/>
    </source>
</evidence>
<evidence type="ECO:0000256" key="9">
    <source>
        <dbReference type="ARBA" id="ARBA00023242"/>
    </source>
</evidence>
<dbReference type="Gene3D" id="2.170.270.10">
    <property type="entry name" value="SET domain"/>
    <property type="match status" value="1"/>
</dbReference>
<dbReference type="PROSITE" id="PS50868">
    <property type="entry name" value="POST_SET"/>
    <property type="match status" value="1"/>
</dbReference>
<dbReference type="SMART" id="SM00317">
    <property type="entry name" value="SET"/>
    <property type="match status" value="1"/>
</dbReference>
<evidence type="ECO:0000256" key="3">
    <source>
        <dbReference type="ARBA" id="ARBA00022454"/>
    </source>
</evidence>
<dbReference type="Pfam" id="PF01429">
    <property type="entry name" value="MBD"/>
    <property type="match status" value="1"/>
</dbReference>
<keyword evidence="7" id="KW-0479">Metal-binding</keyword>
<dbReference type="AlphaFoldDB" id="A0A3P6T5Q1"/>
<evidence type="ECO:0000259" key="12">
    <source>
        <dbReference type="PROSITE" id="PS50867"/>
    </source>
</evidence>
<dbReference type="InterPro" id="IPR016177">
    <property type="entry name" value="DNA-bd_dom_sf"/>
</dbReference>
<dbReference type="InterPro" id="IPR003616">
    <property type="entry name" value="Post-SET_dom"/>
</dbReference>
<feature type="domain" description="SET" evidence="11">
    <location>
        <begin position="473"/>
        <end position="754"/>
    </location>
</feature>
<evidence type="ECO:0000256" key="1">
    <source>
        <dbReference type="ARBA" id="ARBA00004123"/>
    </source>
</evidence>
<feature type="domain" description="Pre-SET" evidence="12">
    <location>
        <begin position="391"/>
        <end position="470"/>
    </location>
</feature>
<dbReference type="EMBL" id="UYRX01000337">
    <property type="protein sequence ID" value="VDK80427.1"/>
    <property type="molecule type" value="Genomic_DNA"/>
</dbReference>
<dbReference type="SMART" id="SM00391">
    <property type="entry name" value="MBD"/>
    <property type="match status" value="1"/>
</dbReference>
<feature type="region of interest" description="Disordered" evidence="10">
    <location>
        <begin position="540"/>
        <end position="632"/>
    </location>
</feature>
<keyword evidence="9" id="KW-0539">Nucleus</keyword>
<dbReference type="PROSITE" id="PS50867">
    <property type="entry name" value="PRE_SET"/>
    <property type="match status" value="1"/>
</dbReference>
<proteinExistence type="predicted"/>
<dbReference type="GO" id="GO:0008270">
    <property type="term" value="F:zinc ion binding"/>
    <property type="evidence" value="ECO:0007669"/>
    <property type="project" value="InterPro"/>
</dbReference>
<feature type="compositionally biased region" description="Acidic residues" evidence="10">
    <location>
        <begin position="577"/>
        <end position="589"/>
    </location>
</feature>
<protein>
    <recommendedName>
        <fullName evidence="16">Histone-lysine N-methyltransferase</fullName>
    </recommendedName>
</protein>
<evidence type="ECO:0000256" key="10">
    <source>
        <dbReference type="SAM" id="MobiDB-lite"/>
    </source>
</evidence>
<name>A0A3P6T5Q1_LITSI</name>
<keyword evidence="3" id="KW-0158">Chromosome</keyword>
<keyword evidence="5" id="KW-0808">Transferase</keyword>
<organism evidence="14 15">
    <name type="scientific">Litomosoides sigmodontis</name>
    <name type="common">Filarial nematode worm</name>
    <dbReference type="NCBI Taxonomy" id="42156"/>
    <lineage>
        <taxon>Eukaryota</taxon>
        <taxon>Metazoa</taxon>
        <taxon>Ecdysozoa</taxon>
        <taxon>Nematoda</taxon>
        <taxon>Chromadorea</taxon>
        <taxon>Rhabditida</taxon>
        <taxon>Spirurina</taxon>
        <taxon>Spiruromorpha</taxon>
        <taxon>Filarioidea</taxon>
        <taxon>Onchocercidae</taxon>
        <taxon>Litomosoides</taxon>
    </lineage>
</organism>
<dbReference type="OMA" id="DWDVIYK"/>
<dbReference type="OrthoDB" id="5792673at2759"/>
<reference evidence="14 15" key="1">
    <citation type="submission" date="2018-08" db="EMBL/GenBank/DDBJ databases">
        <authorList>
            <person name="Laetsch R D."/>
            <person name="Stevens L."/>
            <person name="Kumar S."/>
            <person name="Blaxter L. M."/>
        </authorList>
    </citation>
    <scope>NUCLEOTIDE SEQUENCE [LARGE SCALE GENOMIC DNA]</scope>
</reference>
<dbReference type="SUPFAM" id="SSF54171">
    <property type="entry name" value="DNA-binding domain"/>
    <property type="match status" value="1"/>
</dbReference>
<feature type="non-terminal residue" evidence="14">
    <location>
        <position position="1"/>
    </location>
</feature>
<dbReference type="InterPro" id="IPR001214">
    <property type="entry name" value="SET_dom"/>
</dbReference>
<dbReference type="InterPro" id="IPR007728">
    <property type="entry name" value="Pre-SET_dom"/>
</dbReference>
<dbReference type="InterPro" id="IPR001739">
    <property type="entry name" value="Methyl_CpG_DNA-bd"/>
</dbReference>
<evidence type="ECO:0000313" key="15">
    <source>
        <dbReference type="Proteomes" id="UP000277928"/>
    </source>
</evidence>
<keyword evidence="15" id="KW-1185">Reference proteome</keyword>
<dbReference type="Gene3D" id="2.30.30.140">
    <property type="match status" value="1"/>
</dbReference>
<dbReference type="GO" id="GO:0046974">
    <property type="term" value="F:histone H3K9 methyltransferase activity"/>
    <property type="evidence" value="ECO:0007669"/>
    <property type="project" value="TreeGrafter"/>
</dbReference>
<dbReference type="Proteomes" id="UP000277928">
    <property type="component" value="Unassembled WGS sequence"/>
</dbReference>
<dbReference type="PANTHER" id="PTHR46024">
    <property type="entry name" value="HISTONE-LYSINE N-METHYLTRANSFERASE EGGLESS"/>
    <property type="match status" value="1"/>
</dbReference>
<evidence type="ECO:0008006" key="16">
    <source>
        <dbReference type="Google" id="ProtNLM"/>
    </source>
</evidence>
<dbReference type="GO" id="GO:0070828">
    <property type="term" value="P:heterochromatin organization"/>
    <property type="evidence" value="ECO:0007669"/>
    <property type="project" value="TreeGrafter"/>
</dbReference>
<dbReference type="SUPFAM" id="SSF82199">
    <property type="entry name" value="SET domain"/>
    <property type="match status" value="1"/>
</dbReference>
<evidence type="ECO:0000256" key="2">
    <source>
        <dbReference type="ARBA" id="ARBA00004286"/>
    </source>
</evidence>
<keyword evidence="8" id="KW-0862">Zinc</keyword>
<keyword evidence="6" id="KW-0949">S-adenosyl-L-methionine</keyword>
<dbReference type="GO" id="GO:0010629">
    <property type="term" value="P:negative regulation of gene expression"/>
    <property type="evidence" value="ECO:0007669"/>
    <property type="project" value="TreeGrafter"/>
</dbReference>
<evidence type="ECO:0000313" key="14">
    <source>
        <dbReference type="EMBL" id="VDK80427.1"/>
    </source>
</evidence>
<dbReference type="InterPro" id="IPR046341">
    <property type="entry name" value="SET_dom_sf"/>
</dbReference>
<evidence type="ECO:0000256" key="4">
    <source>
        <dbReference type="ARBA" id="ARBA00022603"/>
    </source>
</evidence>
<evidence type="ECO:0000256" key="7">
    <source>
        <dbReference type="ARBA" id="ARBA00022723"/>
    </source>
</evidence>